<protein>
    <submittedName>
        <fullName evidence="2">Putative transposase OrfB</fullName>
    </submittedName>
</protein>
<keyword evidence="5" id="KW-1185">Reference proteome</keyword>
<dbReference type="InterPro" id="IPR012337">
    <property type="entry name" value="RNaseH-like_sf"/>
</dbReference>
<dbReference type="PROSITE" id="PS50994">
    <property type="entry name" value="INTEGRASE"/>
    <property type="match status" value="1"/>
</dbReference>
<dbReference type="PATRIC" id="fig|1609981.3.peg.1601"/>
<dbReference type="Pfam" id="PF13276">
    <property type="entry name" value="HTH_21"/>
    <property type="match status" value="1"/>
</dbReference>
<dbReference type="InterPro" id="IPR001584">
    <property type="entry name" value="Integrase_cat-core"/>
</dbReference>
<feature type="domain" description="Integrase catalytic" evidence="1">
    <location>
        <begin position="72"/>
        <end position="234"/>
    </location>
</feature>
<evidence type="ECO:0000313" key="2">
    <source>
        <dbReference type="EMBL" id="AKJ63983.1"/>
    </source>
</evidence>
<dbReference type="STRING" id="1307763.L21SP4_00714"/>
<dbReference type="SUPFAM" id="SSF53098">
    <property type="entry name" value="Ribonuclease H-like"/>
    <property type="match status" value="1"/>
</dbReference>
<dbReference type="EMBL" id="CP010904">
    <property type="protein sequence ID" value="AKJ63983.1"/>
    <property type="molecule type" value="Genomic_DNA"/>
</dbReference>
<dbReference type="InterPro" id="IPR025948">
    <property type="entry name" value="HTH-like_dom"/>
</dbReference>
<evidence type="ECO:0000313" key="3">
    <source>
        <dbReference type="EMBL" id="AKJ64181.1"/>
    </source>
</evidence>
<dbReference type="InterPro" id="IPR050900">
    <property type="entry name" value="Transposase_IS3/IS150/IS904"/>
</dbReference>
<accession>A0A0G3ECF8</accession>
<dbReference type="EMBL" id="CP010904">
    <property type="protein sequence ID" value="AKJ64788.1"/>
    <property type="molecule type" value="Genomic_DNA"/>
</dbReference>
<dbReference type="GO" id="GO:0003676">
    <property type="term" value="F:nucleic acid binding"/>
    <property type="evidence" value="ECO:0007669"/>
    <property type="project" value="InterPro"/>
</dbReference>
<dbReference type="PANTHER" id="PTHR46889:SF4">
    <property type="entry name" value="TRANSPOSASE INSO FOR INSERTION SEQUENCE ELEMENT IS911B-RELATED"/>
    <property type="match status" value="1"/>
</dbReference>
<evidence type="ECO:0000313" key="5">
    <source>
        <dbReference type="Proteomes" id="UP000035268"/>
    </source>
</evidence>
<evidence type="ECO:0000313" key="4">
    <source>
        <dbReference type="EMBL" id="AKJ64788.1"/>
    </source>
</evidence>
<dbReference type="InterPro" id="IPR048020">
    <property type="entry name" value="Transpos_IS3"/>
</dbReference>
<dbReference type="Gene3D" id="3.30.420.10">
    <property type="entry name" value="Ribonuclease H-like superfamily/Ribonuclease H"/>
    <property type="match status" value="1"/>
</dbReference>
<proteinExistence type="predicted"/>
<sequence>MRMLDELHLRFPTFGTRGLRRLLKREQGLNVGRKRLRRLMRLAHISALRPRPRTSAPGKGHRIYPYLLRGVDVTRPNQVWCADITYIPMPRGYCYLVAVMDWYSRKVLGWELSTTMDTAFCLRAFRSAVATAGRAPEIMNTDQGSQFTSTDWIREMKQHEGLKISMDGTGRWVDNVFIERLWWSLKYEDVYLKSYETPRETGRGVGAWLERYNTERPHSSIGDRTPDEAYFGIEAESKWRAA</sequence>
<dbReference type="EMBL" id="CP010904">
    <property type="protein sequence ID" value="AKJ64181.1"/>
    <property type="molecule type" value="Genomic_DNA"/>
</dbReference>
<name>A0A0G3ECF8_9BACT</name>
<reference evidence="5" key="1">
    <citation type="submission" date="2015-02" db="EMBL/GenBank/DDBJ databases">
        <title>Description and complete genome sequence of the first cultured representative of the subdivision 5 of the Verrucomicrobia phylum.</title>
        <authorList>
            <person name="Spring S."/>
            <person name="Bunk B."/>
            <person name="Sproer C."/>
            <person name="Klenk H.-P."/>
        </authorList>
    </citation>
    <scope>NUCLEOTIDE SEQUENCE [LARGE SCALE GENOMIC DNA]</scope>
    <source>
        <strain evidence="5">L21-Fru-AB</strain>
    </source>
</reference>
<dbReference type="GO" id="GO:0015074">
    <property type="term" value="P:DNA integration"/>
    <property type="evidence" value="ECO:0007669"/>
    <property type="project" value="InterPro"/>
</dbReference>
<dbReference type="KEGG" id="vbl:L21SP4_00714"/>
<dbReference type="KEGG" id="vbl:L21SP4_00918"/>
<dbReference type="Pfam" id="PF00665">
    <property type="entry name" value="rve"/>
    <property type="match status" value="1"/>
</dbReference>
<evidence type="ECO:0000259" key="1">
    <source>
        <dbReference type="PROSITE" id="PS50994"/>
    </source>
</evidence>
<dbReference type="Proteomes" id="UP000035268">
    <property type="component" value="Chromosome"/>
</dbReference>
<organism evidence="2 5">
    <name type="scientific">Kiritimatiella glycovorans</name>
    <dbReference type="NCBI Taxonomy" id="1307763"/>
    <lineage>
        <taxon>Bacteria</taxon>
        <taxon>Pseudomonadati</taxon>
        <taxon>Kiritimatiellota</taxon>
        <taxon>Kiritimatiellia</taxon>
        <taxon>Kiritimatiellales</taxon>
        <taxon>Kiritimatiellaceae</taxon>
        <taxon>Kiritimatiella</taxon>
    </lineage>
</organism>
<dbReference type="AlphaFoldDB" id="A0A0G3ECF8"/>
<dbReference type="PANTHER" id="PTHR46889">
    <property type="entry name" value="TRANSPOSASE INSF FOR INSERTION SEQUENCE IS3B-RELATED"/>
    <property type="match status" value="1"/>
</dbReference>
<dbReference type="InterPro" id="IPR036397">
    <property type="entry name" value="RNaseH_sf"/>
</dbReference>
<dbReference type="NCBIfam" id="NF033516">
    <property type="entry name" value="transpos_IS3"/>
    <property type="match status" value="1"/>
</dbReference>
<dbReference type="KEGG" id="vbl:L21SP4_01543"/>
<gene>
    <name evidence="2" type="ORF">L21SP4_00714</name>
    <name evidence="3" type="ORF">L21SP4_00918</name>
    <name evidence="4" type="ORF">L21SP4_01543</name>
</gene>
<reference evidence="2 5" key="2">
    <citation type="journal article" date="2016" name="ISME J.">
        <title>Characterization of the first cultured representative of Verrucomicrobia subdivision 5 indicates the proposal of a novel phylum.</title>
        <authorList>
            <person name="Spring S."/>
            <person name="Bunk B."/>
            <person name="Sproer C."/>
            <person name="Schumann P."/>
            <person name="Rohde M."/>
            <person name="Tindall B.J."/>
            <person name="Klenk H.P."/>
        </authorList>
    </citation>
    <scope>NUCLEOTIDE SEQUENCE [LARGE SCALE GENOMIC DNA]</scope>
    <source>
        <strain evidence="2 5">L21-Fru-AB</strain>
    </source>
</reference>